<evidence type="ECO:0000256" key="3">
    <source>
        <dbReference type="PROSITE-ProRule" id="PRU00182"/>
    </source>
</evidence>
<proteinExistence type="inferred from homology"/>
<dbReference type="KEGG" id="btu:BT0815"/>
<dbReference type="SUPFAM" id="SSF55174">
    <property type="entry name" value="Alpha-L RNA-binding motif"/>
    <property type="match status" value="1"/>
</dbReference>
<keyword evidence="2" id="KW-0413">Isomerase</keyword>
<evidence type="ECO:0000313" key="6">
    <source>
        <dbReference type="Proteomes" id="UP000001205"/>
    </source>
</evidence>
<comment type="similarity">
    <text evidence="1">Belongs to the pseudouridine synthase RluA family.</text>
</comment>
<dbReference type="EMBL" id="CP000049">
    <property type="protein sequence ID" value="AAX18131.1"/>
    <property type="molecule type" value="Genomic_DNA"/>
</dbReference>
<dbReference type="InterPro" id="IPR006224">
    <property type="entry name" value="PsdUridine_synth_RluA-like_CS"/>
</dbReference>
<accession>A0ABF7PWJ6</accession>
<dbReference type="GO" id="GO:0003723">
    <property type="term" value="F:RNA binding"/>
    <property type="evidence" value="ECO:0007669"/>
    <property type="project" value="UniProtKB-KW"/>
</dbReference>
<dbReference type="Pfam" id="PF00849">
    <property type="entry name" value="PseudoU_synth_2"/>
    <property type="match status" value="1"/>
</dbReference>
<dbReference type="PROSITE" id="PS50889">
    <property type="entry name" value="S4"/>
    <property type="match status" value="1"/>
</dbReference>
<reference evidence="6" key="1">
    <citation type="submission" date="2004-12" db="EMBL/GenBank/DDBJ databases">
        <title>The genome sequence of Borrelia hermsii and Borrelia turicatae: comparative analysis of two agents of endemic N. America relapsing fever.</title>
        <authorList>
            <person name="Porcella S.F."/>
            <person name="Raffel S.J."/>
            <person name="Schrumpf M.E."/>
            <person name="Montgomery B."/>
            <person name="Smith T."/>
            <person name="Schwan T.G."/>
        </authorList>
    </citation>
    <scope>NUCLEOTIDE SEQUENCE [LARGE SCALE GENOMIC DNA]</scope>
    <source>
        <strain evidence="6">91E135</strain>
    </source>
</reference>
<sequence length="331" mass="37947">MFVKNVVKFSCMLSLNVRNVGKYSVIDVLKNDDGKRLDAVLIKFLKFPKSKIIRHIRNGDVLLNNLKVSFSHRIFKDDKIYLYKPLLQGLSLNRVTVKDEVAILRDIKKRIVYEDADLLVINKRRGILVHGDKYSLDTLINAYLLDESLGSLSFKPSAVHRLDRNTSGLIIFAKNINSARILSQAFSSGVVIKKYLALLDGVITKPLTYKNFLYRDKIARKTFVINDIDKCNAVTDIKPILVSKSSTLAEVSIKTGFTHQIRAQCAFNKHALINDKKYDSQFVKTNYFLHSFLIKFNQSLFLRNEFFVEPSSDFLKQISNIFGVYDFKGFI</sequence>
<dbReference type="InterPro" id="IPR020103">
    <property type="entry name" value="PsdUridine_synth_cat_dom_sf"/>
</dbReference>
<dbReference type="PANTHER" id="PTHR21600:SF83">
    <property type="entry name" value="PSEUDOURIDYLATE SYNTHASE RPUSD4, MITOCHONDRIAL"/>
    <property type="match status" value="1"/>
</dbReference>
<dbReference type="AlphaFoldDB" id="A0ABF7PWJ6"/>
<dbReference type="InterPro" id="IPR006145">
    <property type="entry name" value="PsdUridine_synth_RsuA/RluA"/>
</dbReference>
<dbReference type="SMART" id="SM00363">
    <property type="entry name" value="S4"/>
    <property type="match status" value="1"/>
</dbReference>
<dbReference type="Gene3D" id="3.10.290.10">
    <property type="entry name" value="RNA-binding S4 domain"/>
    <property type="match status" value="1"/>
</dbReference>
<dbReference type="GO" id="GO:0000455">
    <property type="term" value="P:enzyme-directed rRNA pseudouridine synthesis"/>
    <property type="evidence" value="ECO:0007669"/>
    <property type="project" value="UniProtKB-ARBA"/>
</dbReference>
<dbReference type="InterPro" id="IPR036986">
    <property type="entry name" value="S4_RNA-bd_sf"/>
</dbReference>
<dbReference type="SUPFAM" id="SSF55120">
    <property type="entry name" value="Pseudouridine synthase"/>
    <property type="match status" value="1"/>
</dbReference>
<keyword evidence="5" id="KW-0456">Lyase</keyword>
<keyword evidence="6" id="KW-1185">Reference proteome</keyword>
<keyword evidence="3" id="KW-0694">RNA-binding</keyword>
<dbReference type="InterPro" id="IPR050188">
    <property type="entry name" value="RluA_PseudoU_synthase"/>
</dbReference>
<dbReference type="GO" id="GO:0004730">
    <property type="term" value="F:pseudouridylate synthase activity"/>
    <property type="evidence" value="ECO:0007669"/>
    <property type="project" value="UniProtKB-EC"/>
</dbReference>
<dbReference type="EC" id="4.2.1.70" evidence="5"/>
<dbReference type="Gene3D" id="3.30.2350.10">
    <property type="entry name" value="Pseudouridine synthase"/>
    <property type="match status" value="1"/>
</dbReference>
<evidence type="ECO:0000313" key="5">
    <source>
        <dbReference type="EMBL" id="AAX18131.1"/>
    </source>
</evidence>
<protein>
    <submittedName>
        <fullName evidence="5">tRNA pseudouridine synthase A</fullName>
        <ecNumber evidence="5">4.2.1.70</ecNumber>
    </submittedName>
</protein>
<gene>
    <name evidence="5" type="ordered locus">BT0815</name>
</gene>
<name>A0ABF7PWJ6_BORT9</name>
<dbReference type="GO" id="GO:0120159">
    <property type="term" value="F:rRNA pseudouridine synthase activity"/>
    <property type="evidence" value="ECO:0007669"/>
    <property type="project" value="UniProtKB-ARBA"/>
</dbReference>
<dbReference type="InterPro" id="IPR002942">
    <property type="entry name" value="S4_RNA-bd"/>
</dbReference>
<feature type="domain" description="RNA-binding S4" evidence="4">
    <location>
        <begin position="35"/>
        <end position="91"/>
    </location>
</feature>
<dbReference type="CDD" id="cd02869">
    <property type="entry name" value="PseudoU_synth_RluA_like"/>
    <property type="match status" value="1"/>
</dbReference>
<evidence type="ECO:0000256" key="1">
    <source>
        <dbReference type="ARBA" id="ARBA00010876"/>
    </source>
</evidence>
<dbReference type="Proteomes" id="UP000001205">
    <property type="component" value="Chromosome"/>
</dbReference>
<evidence type="ECO:0000259" key="4">
    <source>
        <dbReference type="SMART" id="SM00363"/>
    </source>
</evidence>
<dbReference type="PANTHER" id="PTHR21600">
    <property type="entry name" value="MITOCHONDRIAL RNA PSEUDOURIDINE SYNTHASE"/>
    <property type="match status" value="1"/>
</dbReference>
<dbReference type="PROSITE" id="PS01129">
    <property type="entry name" value="PSI_RLU"/>
    <property type="match status" value="1"/>
</dbReference>
<organism evidence="5 6">
    <name type="scientific">Borrelia turicatae (strain 91E135)</name>
    <dbReference type="NCBI Taxonomy" id="314724"/>
    <lineage>
        <taxon>Bacteria</taxon>
        <taxon>Pseudomonadati</taxon>
        <taxon>Spirochaetota</taxon>
        <taxon>Spirochaetia</taxon>
        <taxon>Spirochaetales</taxon>
        <taxon>Borreliaceae</taxon>
        <taxon>Borrelia</taxon>
    </lineage>
</organism>
<evidence type="ECO:0000256" key="2">
    <source>
        <dbReference type="ARBA" id="ARBA00023235"/>
    </source>
</evidence>